<feature type="domain" description="FZ" evidence="4">
    <location>
        <begin position="1"/>
        <end position="115"/>
    </location>
</feature>
<dbReference type="InterPro" id="IPR036790">
    <property type="entry name" value="Frizzled_dom_sf"/>
</dbReference>
<dbReference type="SUPFAM" id="SSF63501">
    <property type="entry name" value="Frizzled cysteine-rich domain"/>
    <property type="match status" value="1"/>
</dbReference>
<dbReference type="PROSITE" id="PS50038">
    <property type="entry name" value="FZ"/>
    <property type="match status" value="1"/>
</dbReference>
<organism evidence="5 6">
    <name type="scientific">Alosa alosa</name>
    <name type="common">allis shad</name>
    <dbReference type="NCBI Taxonomy" id="278164"/>
    <lineage>
        <taxon>Eukaryota</taxon>
        <taxon>Metazoa</taxon>
        <taxon>Chordata</taxon>
        <taxon>Craniata</taxon>
        <taxon>Vertebrata</taxon>
        <taxon>Euteleostomi</taxon>
        <taxon>Actinopterygii</taxon>
        <taxon>Neopterygii</taxon>
        <taxon>Teleostei</taxon>
        <taxon>Clupei</taxon>
        <taxon>Clupeiformes</taxon>
        <taxon>Clupeoidei</taxon>
        <taxon>Clupeidae</taxon>
        <taxon>Alosa</taxon>
    </lineage>
</organism>
<evidence type="ECO:0000259" key="4">
    <source>
        <dbReference type="PROSITE" id="PS50038"/>
    </source>
</evidence>
<dbReference type="GO" id="GO:0005886">
    <property type="term" value="C:plasma membrane"/>
    <property type="evidence" value="ECO:0007669"/>
    <property type="project" value="TreeGrafter"/>
</dbReference>
<comment type="caution">
    <text evidence="5">The sequence shown here is derived from an EMBL/GenBank/DDBJ whole genome shotgun (WGS) entry which is preliminary data.</text>
</comment>
<keyword evidence="1" id="KW-0217">Developmental protein</keyword>
<evidence type="ECO:0000313" key="5">
    <source>
        <dbReference type="EMBL" id="KAG5261320.1"/>
    </source>
</evidence>
<dbReference type="GO" id="GO:0017147">
    <property type="term" value="F:Wnt-protein binding"/>
    <property type="evidence" value="ECO:0007669"/>
    <property type="project" value="TreeGrafter"/>
</dbReference>
<keyword evidence="6" id="KW-1185">Reference proteome</keyword>
<comment type="caution">
    <text evidence="3">Lacks conserved residue(s) required for the propagation of feature annotation.</text>
</comment>
<protein>
    <recommendedName>
        <fullName evidence="4">FZ domain-containing protein</fullName>
    </recommendedName>
</protein>
<dbReference type="EMBL" id="JADWDJ010000024">
    <property type="protein sequence ID" value="KAG5261320.1"/>
    <property type="molecule type" value="Genomic_DNA"/>
</dbReference>
<dbReference type="AlphaFoldDB" id="A0AAV6FJS6"/>
<dbReference type="GO" id="GO:0035567">
    <property type="term" value="P:non-canonical Wnt signaling pathway"/>
    <property type="evidence" value="ECO:0007669"/>
    <property type="project" value="TreeGrafter"/>
</dbReference>
<proteinExistence type="predicted"/>
<dbReference type="GO" id="GO:0060070">
    <property type="term" value="P:canonical Wnt signaling pathway"/>
    <property type="evidence" value="ECO:0007669"/>
    <property type="project" value="TreeGrafter"/>
</dbReference>
<dbReference type="GO" id="GO:0042813">
    <property type="term" value="F:Wnt receptor activity"/>
    <property type="evidence" value="ECO:0007669"/>
    <property type="project" value="TreeGrafter"/>
</dbReference>
<accession>A0AAV6FJS6</accession>
<dbReference type="SMART" id="SM00063">
    <property type="entry name" value="FRI"/>
    <property type="match status" value="1"/>
</dbReference>
<dbReference type="InterPro" id="IPR020067">
    <property type="entry name" value="Frizzled_dom"/>
</dbReference>
<evidence type="ECO:0000256" key="3">
    <source>
        <dbReference type="PROSITE-ProRule" id="PRU00090"/>
    </source>
</evidence>
<feature type="disulfide bond" evidence="3">
    <location>
        <begin position="71"/>
        <end position="95"/>
    </location>
</feature>
<evidence type="ECO:0000313" key="6">
    <source>
        <dbReference type="Proteomes" id="UP000823561"/>
    </source>
</evidence>
<reference evidence="5" key="1">
    <citation type="submission" date="2020-10" db="EMBL/GenBank/DDBJ databases">
        <title>Chromosome-scale genome assembly of the Allis shad, Alosa alosa.</title>
        <authorList>
            <person name="Margot Z."/>
            <person name="Christophe K."/>
            <person name="Cabau C."/>
            <person name="Louis A."/>
            <person name="Berthelot C."/>
            <person name="Parey E."/>
            <person name="Roest Crollius H."/>
            <person name="Montfort J."/>
            <person name="Robinson-Rechavi M."/>
            <person name="Bucao C."/>
            <person name="Bouchez O."/>
            <person name="Gislard M."/>
            <person name="Lluch J."/>
            <person name="Milhes M."/>
            <person name="Lampietro C."/>
            <person name="Lopez Roques C."/>
            <person name="Donnadieu C."/>
            <person name="Braasch I."/>
            <person name="Desvignes T."/>
            <person name="Postlethwait J."/>
            <person name="Bobe J."/>
            <person name="Guiguen Y."/>
        </authorList>
    </citation>
    <scope>NUCLEOTIDE SEQUENCE</scope>
    <source>
        <strain evidence="5">M-15738</strain>
        <tissue evidence="5">Blood</tissue>
    </source>
</reference>
<dbReference type="Gene3D" id="1.10.2000.10">
    <property type="entry name" value="Frizzled cysteine-rich domain"/>
    <property type="match status" value="1"/>
</dbReference>
<name>A0AAV6FJS6_9TELE</name>
<sequence>MTCPTHTPSIPTLVEHRNRDDVEQSVEYLLLSVVHSLLNGECTPDVRLLGCSVLTPRCEAGRAVRPCRRVCEAVRHRCIHAFDTIGMAWPYFLDCDRFFVSEEEGMLRPSGGPES</sequence>
<keyword evidence="2 3" id="KW-1015">Disulfide bond</keyword>
<dbReference type="PANTHER" id="PTHR11309">
    <property type="entry name" value="FRIZZLED"/>
    <property type="match status" value="1"/>
</dbReference>
<dbReference type="Proteomes" id="UP000823561">
    <property type="component" value="Chromosome 24"/>
</dbReference>
<evidence type="ECO:0000256" key="1">
    <source>
        <dbReference type="ARBA" id="ARBA00022473"/>
    </source>
</evidence>
<gene>
    <name evidence="5" type="ORF">AALO_G00302610</name>
</gene>
<dbReference type="Pfam" id="PF01392">
    <property type="entry name" value="Fz"/>
    <property type="match status" value="1"/>
</dbReference>
<evidence type="ECO:0000256" key="2">
    <source>
        <dbReference type="ARBA" id="ARBA00023157"/>
    </source>
</evidence>
<dbReference type="InterPro" id="IPR015526">
    <property type="entry name" value="Frizzled/SFRP"/>
</dbReference>